<name>A0A2I6J135_VACCV</name>
<dbReference type="EMBL" id="MG012795">
    <property type="protein sequence ID" value="AUL80169.1"/>
    <property type="molecule type" value="Genomic_DNA"/>
</dbReference>
<evidence type="ECO:0000313" key="2">
    <source>
        <dbReference type="EMBL" id="AUL80169.1"/>
    </source>
</evidence>
<protein>
    <submittedName>
        <fullName evidence="2">Virosome component protein</fullName>
    </submittedName>
</protein>
<keyword evidence="1" id="KW-0812">Transmembrane</keyword>
<sequence>MLILTKVNIYMLMIVLWLHGYNFIMSGRSQCPLINDDSFTLKRKYQIDSAKSTIKMDKKRIKFQNRARMVKEINETIRAAQTH</sequence>
<keyword evidence="1" id="KW-0472">Membrane</keyword>
<proteinExistence type="predicted"/>
<organism evidence="2">
    <name type="scientific">Vaccinia virus</name>
    <name type="common">VACV</name>
    <name type="synonym">Orthopoxvirus vaccinia</name>
    <dbReference type="NCBI Taxonomy" id="10245"/>
    <lineage>
        <taxon>Viruses</taxon>
        <taxon>Varidnaviria</taxon>
        <taxon>Bamfordvirae</taxon>
        <taxon>Nucleocytoviricota</taxon>
        <taxon>Pokkesviricetes</taxon>
        <taxon>Chitovirales</taxon>
        <taxon>Poxviridae</taxon>
        <taxon>Chordopoxvirinae</taxon>
        <taxon>Orthopoxvirus</taxon>
    </lineage>
</organism>
<feature type="transmembrane region" description="Helical" evidence="1">
    <location>
        <begin position="7"/>
        <end position="24"/>
    </location>
</feature>
<accession>A0A2I6J135</accession>
<keyword evidence="1" id="KW-1133">Transmembrane helix</keyword>
<reference evidence="2" key="1">
    <citation type="journal article" date="2018" name="Emerg. Infect. Dis.">
        <title>Ocular Vaccinia Infection in Dairy Worker, Brazil.</title>
        <authorList>
            <person name="Teixeira Lima M."/>
            <person name="Pereira Oliveira G."/>
            <person name="Bretas de Oliveira D."/>
            <person name="Mesquita Vaz S."/>
            <person name="de Souza Trindade G."/>
            <person name="Santos Abrahao J."/>
            <person name="Geessien Kroon E."/>
        </authorList>
    </citation>
    <scope>NUCLEOTIDE SEQUENCE [LARGE SCALE GENOMIC DNA]</scope>
    <source>
        <strain evidence="2">CEyV1</strain>
    </source>
</reference>
<evidence type="ECO:0000256" key="1">
    <source>
        <dbReference type="SAM" id="Phobius"/>
    </source>
</evidence>
<dbReference type="Proteomes" id="UP000270450">
    <property type="component" value="Segment"/>
</dbReference>